<evidence type="ECO:0000256" key="4">
    <source>
        <dbReference type="ARBA" id="ARBA00023163"/>
    </source>
</evidence>
<dbReference type="RefSeq" id="WP_162331350.1">
    <property type="nucleotide sequence ID" value="NZ_CP048113.1"/>
</dbReference>
<dbReference type="Proteomes" id="UP000476411">
    <property type="component" value="Chromosome"/>
</dbReference>
<gene>
    <name evidence="6" type="ORF">GWR21_08635</name>
</gene>
<dbReference type="GO" id="GO:0046872">
    <property type="term" value="F:metal ion binding"/>
    <property type="evidence" value="ECO:0007669"/>
    <property type="project" value="InterPro"/>
</dbReference>
<dbReference type="InterPro" id="IPR003759">
    <property type="entry name" value="Cbl-bd_cap"/>
</dbReference>
<evidence type="ECO:0000313" key="6">
    <source>
        <dbReference type="EMBL" id="QHS59655.1"/>
    </source>
</evidence>
<accession>A0A6B9ZES4</accession>
<keyword evidence="4" id="KW-0804">Transcription</keyword>
<dbReference type="EMBL" id="CP048113">
    <property type="protein sequence ID" value="QHS59655.1"/>
    <property type="molecule type" value="Genomic_DNA"/>
</dbReference>
<dbReference type="CDD" id="cd01104">
    <property type="entry name" value="HTH_MlrA-CarA"/>
    <property type="match status" value="1"/>
</dbReference>
<dbReference type="Pfam" id="PF02607">
    <property type="entry name" value="B12-binding_2"/>
    <property type="match status" value="1"/>
</dbReference>
<evidence type="ECO:0000256" key="2">
    <source>
        <dbReference type="ARBA" id="ARBA00023015"/>
    </source>
</evidence>
<dbReference type="Gene3D" id="3.40.50.280">
    <property type="entry name" value="Cobalamin-binding domain"/>
    <property type="match status" value="1"/>
</dbReference>
<dbReference type="InterPro" id="IPR009061">
    <property type="entry name" value="DNA-bd_dom_put_sf"/>
</dbReference>
<evidence type="ECO:0000259" key="5">
    <source>
        <dbReference type="PROSITE" id="PS50937"/>
    </source>
</evidence>
<evidence type="ECO:0000313" key="7">
    <source>
        <dbReference type="Proteomes" id="UP000476411"/>
    </source>
</evidence>
<dbReference type="GO" id="GO:0003677">
    <property type="term" value="F:DNA binding"/>
    <property type="evidence" value="ECO:0007669"/>
    <property type="project" value="UniProtKB-KW"/>
</dbReference>
<keyword evidence="1" id="KW-0678">Repressor</keyword>
<evidence type="ECO:0000256" key="3">
    <source>
        <dbReference type="ARBA" id="ARBA00023125"/>
    </source>
</evidence>
<dbReference type="SMART" id="SM00422">
    <property type="entry name" value="HTH_MERR"/>
    <property type="match status" value="1"/>
</dbReference>
<keyword evidence="7" id="KW-1185">Reference proteome</keyword>
<dbReference type="GO" id="GO:0031419">
    <property type="term" value="F:cobalamin binding"/>
    <property type="evidence" value="ECO:0007669"/>
    <property type="project" value="InterPro"/>
</dbReference>
<dbReference type="GO" id="GO:0003700">
    <property type="term" value="F:DNA-binding transcription factor activity"/>
    <property type="evidence" value="ECO:0007669"/>
    <property type="project" value="InterPro"/>
</dbReference>
<dbReference type="Gene3D" id="1.10.1660.10">
    <property type="match status" value="1"/>
</dbReference>
<dbReference type="PANTHER" id="PTHR30204">
    <property type="entry name" value="REDOX-CYCLING DRUG-SENSING TRANSCRIPTIONAL ACTIVATOR SOXR"/>
    <property type="match status" value="1"/>
</dbReference>
<name>A0A6B9ZES4_9BACT</name>
<sequence length="293" mass="33080">MAAEKYSIKDLERLSGIKAHTLRIWEKRYGIINPERTDTNIRYYGNEELKKILNISLLNQHGYKISIISEMSEGEIAEKAAAVGLFGQQETTDESLLLSLIEMNEILFHNTFSALVMKHGFEHTIVNHIFPYFRRIGIMWQAGTINPAQEHFISNLIRNKIILATESLTRTAGQQKALALLFLPEGELHEIGLLFYNYALRARGFRTIYLGQSVPHNSLSRVISTCNPDLIVTGMTNPVNATDFLTFSHELCRTSPGLKIYFTGPVPAGAEGKLPANAFTVDDLLELMELRRK</sequence>
<keyword evidence="3" id="KW-0238">DNA-binding</keyword>
<keyword evidence="2" id="KW-0805">Transcription regulation</keyword>
<dbReference type="Pfam" id="PF13411">
    <property type="entry name" value="MerR_1"/>
    <property type="match status" value="1"/>
</dbReference>
<organism evidence="6 7">
    <name type="scientific">Chitinophaga agri</name>
    <dbReference type="NCBI Taxonomy" id="2703787"/>
    <lineage>
        <taxon>Bacteria</taxon>
        <taxon>Pseudomonadati</taxon>
        <taxon>Bacteroidota</taxon>
        <taxon>Chitinophagia</taxon>
        <taxon>Chitinophagales</taxon>
        <taxon>Chitinophagaceae</taxon>
        <taxon>Chitinophaga</taxon>
    </lineage>
</organism>
<dbReference type="SUPFAM" id="SSF52242">
    <property type="entry name" value="Cobalamin (vitamin B12)-binding domain"/>
    <property type="match status" value="1"/>
</dbReference>
<dbReference type="InterPro" id="IPR036724">
    <property type="entry name" value="Cobalamin-bd_sf"/>
</dbReference>
<dbReference type="PANTHER" id="PTHR30204:SF69">
    <property type="entry name" value="MERR-FAMILY TRANSCRIPTIONAL REGULATOR"/>
    <property type="match status" value="1"/>
</dbReference>
<feature type="domain" description="HTH merR-type" evidence="5">
    <location>
        <begin position="5"/>
        <end position="74"/>
    </location>
</feature>
<protein>
    <submittedName>
        <fullName evidence="6">MerR family transcriptional regulator</fullName>
    </submittedName>
</protein>
<dbReference type="KEGG" id="chih:GWR21_08635"/>
<dbReference type="InterPro" id="IPR036594">
    <property type="entry name" value="Meth_synthase_dom"/>
</dbReference>
<proteinExistence type="predicted"/>
<evidence type="ECO:0000256" key="1">
    <source>
        <dbReference type="ARBA" id="ARBA00022491"/>
    </source>
</evidence>
<dbReference type="Gene3D" id="1.10.1240.10">
    <property type="entry name" value="Methionine synthase domain"/>
    <property type="match status" value="1"/>
</dbReference>
<dbReference type="AlphaFoldDB" id="A0A6B9ZES4"/>
<dbReference type="InterPro" id="IPR047057">
    <property type="entry name" value="MerR_fam"/>
</dbReference>
<dbReference type="InterPro" id="IPR000551">
    <property type="entry name" value="MerR-type_HTH_dom"/>
</dbReference>
<reference evidence="6 7" key="1">
    <citation type="submission" date="2020-01" db="EMBL/GenBank/DDBJ databases">
        <title>Complete genome sequence of Chitinophaga sp. H33E-04 isolated from quinoa roots.</title>
        <authorList>
            <person name="Weon H.-Y."/>
            <person name="Lee S.A."/>
        </authorList>
    </citation>
    <scope>NUCLEOTIDE SEQUENCE [LARGE SCALE GENOMIC DNA]</scope>
    <source>
        <strain evidence="6 7">H33E-04</strain>
    </source>
</reference>
<dbReference type="PROSITE" id="PS50937">
    <property type="entry name" value="HTH_MERR_2"/>
    <property type="match status" value="1"/>
</dbReference>
<dbReference type="SUPFAM" id="SSF46955">
    <property type="entry name" value="Putative DNA-binding domain"/>
    <property type="match status" value="1"/>
</dbReference>